<dbReference type="PROSITE" id="PS00463">
    <property type="entry name" value="ZN2_CY6_FUNGAL_1"/>
    <property type="match status" value="1"/>
</dbReference>
<dbReference type="PANTHER" id="PTHR38111:SF5">
    <property type="entry name" value="TRANSCRIPTION FACTOR DOMAIN-CONTAINING PROTEIN"/>
    <property type="match status" value="1"/>
</dbReference>
<organism evidence="4 5">
    <name type="scientific">Cylindrodendrum hubeiense</name>
    <dbReference type="NCBI Taxonomy" id="595255"/>
    <lineage>
        <taxon>Eukaryota</taxon>
        <taxon>Fungi</taxon>
        <taxon>Dikarya</taxon>
        <taxon>Ascomycota</taxon>
        <taxon>Pezizomycotina</taxon>
        <taxon>Sordariomycetes</taxon>
        <taxon>Hypocreomycetidae</taxon>
        <taxon>Hypocreales</taxon>
        <taxon>Nectriaceae</taxon>
        <taxon>Cylindrodendrum</taxon>
    </lineage>
</organism>
<dbReference type="CDD" id="cd00067">
    <property type="entry name" value="GAL4"/>
    <property type="match status" value="1"/>
</dbReference>
<evidence type="ECO:0000256" key="1">
    <source>
        <dbReference type="ARBA" id="ARBA00023242"/>
    </source>
</evidence>
<dbReference type="Proteomes" id="UP000722485">
    <property type="component" value="Unassembled WGS sequence"/>
</dbReference>
<dbReference type="SMART" id="SM00066">
    <property type="entry name" value="GAL4"/>
    <property type="match status" value="1"/>
</dbReference>
<dbReference type="EMBL" id="JAANBB010000394">
    <property type="protein sequence ID" value="KAF7543059.1"/>
    <property type="molecule type" value="Genomic_DNA"/>
</dbReference>
<name>A0A9P5H0Z0_9HYPO</name>
<dbReference type="GO" id="GO:0008270">
    <property type="term" value="F:zinc ion binding"/>
    <property type="evidence" value="ECO:0007669"/>
    <property type="project" value="InterPro"/>
</dbReference>
<accession>A0A9P5H0Z0</accession>
<keyword evidence="5" id="KW-1185">Reference proteome</keyword>
<dbReference type="InterPro" id="IPR036864">
    <property type="entry name" value="Zn2-C6_fun-type_DNA-bd_sf"/>
</dbReference>
<feature type="region of interest" description="Disordered" evidence="2">
    <location>
        <begin position="51"/>
        <end position="83"/>
    </location>
</feature>
<evidence type="ECO:0000259" key="3">
    <source>
        <dbReference type="PROSITE" id="PS50048"/>
    </source>
</evidence>
<dbReference type="InterPro" id="IPR021858">
    <property type="entry name" value="Fun_TF"/>
</dbReference>
<dbReference type="Gene3D" id="4.10.240.10">
    <property type="entry name" value="Zn(2)-C6 fungal-type DNA-binding domain"/>
    <property type="match status" value="1"/>
</dbReference>
<dbReference type="GO" id="GO:0000981">
    <property type="term" value="F:DNA-binding transcription factor activity, RNA polymerase II-specific"/>
    <property type="evidence" value="ECO:0007669"/>
    <property type="project" value="InterPro"/>
</dbReference>
<dbReference type="AlphaFoldDB" id="A0A9P5H0Z0"/>
<reference evidence="4" key="1">
    <citation type="submission" date="2020-03" db="EMBL/GenBank/DDBJ databases">
        <title>Draft Genome Sequence of Cylindrodendrum hubeiense.</title>
        <authorList>
            <person name="Buettner E."/>
            <person name="Kellner H."/>
        </authorList>
    </citation>
    <scope>NUCLEOTIDE SEQUENCE</scope>
    <source>
        <strain evidence="4">IHI 201604</strain>
    </source>
</reference>
<dbReference type="PROSITE" id="PS50048">
    <property type="entry name" value="ZN2_CY6_FUNGAL_2"/>
    <property type="match status" value="1"/>
</dbReference>
<dbReference type="OrthoDB" id="3525185at2759"/>
<sequence>MVGVPRSSGCQLCRTRRVKCDEARPACGNCVKYGAECPGYERSLKFVAGKHQIRQRGKRSDNGRASTSTSASTSSDDSQPLVTTPTYRSCSIVVTSAPRRSPTLTPPVDRALQPMRGHVLYTMIEKFCPSAPPDIVSLFEWLQFEHLGKRALLDGAICSLALHLAGKEASNPQLVAQSRTVYGKSLYELQAALRHPSAWRSSETLFAAILLCFFELFAGTSSPDNWLQHAQGIGVLMEQRGPAAHAEGWDAAMLLSFRGILIMSDMFHPREENCFLSRQEWKPMMRDGGRCLVHAPDTPIESVMVIDGFFQRLVDIPAVLKWGYLVREANNAGIPVDPSQLVILAHLAAANHASFSRWYDEEFTSLPYVQPTEAAPANPETSLYPTILEHANQWAGAMHLAVWASMLILQETMVQCRAPVPGADAVKQDLVSKILRSIESVGRGTMGPYRIGYSLRIVYEFANAEAQLWIGGLLETFTKSYAAVDKTTYPAPREDQEGYS</sequence>
<feature type="domain" description="Zn(2)-C6 fungal-type" evidence="3">
    <location>
        <begin position="9"/>
        <end position="37"/>
    </location>
</feature>
<evidence type="ECO:0000313" key="4">
    <source>
        <dbReference type="EMBL" id="KAF7543059.1"/>
    </source>
</evidence>
<comment type="caution">
    <text evidence="4">The sequence shown here is derived from an EMBL/GenBank/DDBJ whole genome shotgun (WGS) entry which is preliminary data.</text>
</comment>
<gene>
    <name evidence="4" type="ORF">G7Z17_g11047</name>
</gene>
<proteinExistence type="predicted"/>
<dbReference type="SUPFAM" id="SSF57701">
    <property type="entry name" value="Zn2/Cys6 DNA-binding domain"/>
    <property type="match status" value="1"/>
</dbReference>
<evidence type="ECO:0000313" key="5">
    <source>
        <dbReference type="Proteomes" id="UP000722485"/>
    </source>
</evidence>
<protein>
    <recommendedName>
        <fullName evidence="3">Zn(2)-C6 fungal-type domain-containing protein</fullName>
    </recommendedName>
</protein>
<dbReference type="PANTHER" id="PTHR38111">
    <property type="entry name" value="ZN(2)-C6 FUNGAL-TYPE DOMAIN-CONTAINING PROTEIN-RELATED"/>
    <property type="match status" value="1"/>
</dbReference>
<evidence type="ECO:0000256" key="2">
    <source>
        <dbReference type="SAM" id="MobiDB-lite"/>
    </source>
</evidence>
<dbReference type="Pfam" id="PF00172">
    <property type="entry name" value="Zn_clus"/>
    <property type="match status" value="1"/>
</dbReference>
<dbReference type="InterPro" id="IPR053178">
    <property type="entry name" value="Osmoadaptation_assoc"/>
</dbReference>
<keyword evidence="1" id="KW-0539">Nucleus</keyword>
<dbReference type="InterPro" id="IPR001138">
    <property type="entry name" value="Zn2Cys6_DnaBD"/>
</dbReference>
<feature type="compositionally biased region" description="Low complexity" evidence="2">
    <location>
        <begin position="65"/>
        <end position="78"/>
    </location>
</feature>
<dbReference type="Pfam" id="PF11951">
    <property type="entry name" value="Fungal_trans_2"/>
    <property type="match status" value="1"/>
</dbReference>